<dbReference type="CDD" id="cd05379">
    <property type="entry name" value="CAP_bacterial"/>
    <property type="match status" value="1"/>
</dbReference>
<feature type="domain" description="SLH" evidence="1">
    <location>
        <begin position="35"/>
        <end position="98"/>
    </location>
</feature>
<dbReference type="PANTHER" id="PTHR31157:SF1">
    <property type="entry name" value="SCP DOMAIN-CONTAINING PROTEIN"/>
    <property type="match status" value="1"/>
</dbReference>
<sequence>MRGNKLLIIIAVIVFLSGVIPISTQHVNAAMTNKVDNIFKDLPNNHWAMDAINWGYNAGIVKGDANGNFNPNSNVTEPEFLAMIARAYSEDFTVRKAESGEKWYIPYFDLATDNFWHFSGQNSVYQRYQVANIVYSMLQGSYKNDAASIQFLLDTKLSTGKISATVEGYSPYENLNRAEAIVFIKRMKQLYPSVKEYVGASVSYSSGLRDISIGDTEATLTSKLGTPNRKDSSEFNFTWYVYNKDYNRFVMYGVSSEKKVVALYSNSRNVWGKDNAILVGSSIQRLKKFVGNEVKVNTIGYYQNKQNGITTNYYLDKFSDNVVDGILQYDAIYSKKGTATQELIDKSYELQILDVTNVFRNKNNVQTMLTWNEKAAKAAYLHSKEMYTNKYLDHTNLAGLDPQARLKAAGLTNFGGGENIASGYENAFAVYTGWINSWNHRDNMLYSEYKELGVGAYRNYYTQDFIMPY</sequence>
<dbReference type="InterPro" id="IPR035940">
    <property type="entry name" value="CAP_sf"/>
</dbReference>
<dbReference type="InterPro" id="IPR001119">
    <property type="entry name" value="SLH_dom"/>
</dbReference>
<gene>
    <name evidence="2" type="ORF">NAG76_16745</name>
</gene>
<evidence type="ECO:0000259" key="1">
    <source>
        <dbReference type="PROSITE" id="PS51272"/>
    </source>
</evidence>
<dbReference type="InterPro" id="IPR014044">
    <property type="entry name" value="CAP_dom"/>
</dbReference>
<reference evidence="2" key="1">
    <citation type="submission" date="2022-05" db="EMBL/GenBank/DDBJ databases">
        <title>Novel bacterial taxa in a minimal lignocellulolytic consortium and its capacity to transform plastics disclosed by genome-resolved metagenomics.</title>
        <authorList>
            <person name="Rodriguez C.A.D."/>
            <person name="Diaz-Garcia L."/>
            <person name="Herrera K."/>
            <person name="Tarazona N.A."/>
            <person name="Sproer C."/>
            <person name="Overmann J."/>
            <person name="Jimenez D.J."/>
        </authorList>
    </citation>
    <scope>NUCLEOTIDE SEQUENCE</scope>
    <source>
        <strain evidence="2">MAG5</strain>
    </source>
</reference>
<evidence type="ECO:0000313" key="2">
    <source>
        <dbReference type="EMBL" id="URN93467.1"/>
    </source>
</evidence>
<organism evidence="2 3">
    <name type="scientific">Candidatus Pristimantibacillus lignocellulolyticus</name>
    <dbReference type="NCBI Taxonomy" id="2994561"/>
    <lineage>
        <taxon>Bacteria</taxon>
        <taxon>Bacillati</taxon>
        <taxon>Bacillota</taxon>
        <taxon>Bacilli</taxon>
        <taxon>Bacillales</taxon>
        <taxon>Paenibacillaceae</taxon>
        <taxon>Candidatus Pristimantibacillus</taxon>
    </lineage>
</organism>
<dbReference type="KEGG" id="plig:NAG76_16745"/>
<dbReference type="AlphaFoldDB" id="A0A9J6ZBL7"/>
<dbReference type="Pfam" id="PF14504">
    <property type="entry name" value="CAP_assoc_N"/>
    <property type="match status" value="1"/>
</dbReference>
<dbReference type="PANTHER" id="PTHR31157">
    <property type="entry name" value="SCP DOMAIN-CONTAINING PROTEIN"/>
    <property type="match status" value="1"/>
</dbReference>
<evidence type="ECO:0000313" key="3">
    <source>
        <dbReference type="Proteomes" id="UP001056756"/>
    </source>
</evidence>
<name>A0A9J6ZBL7_9BACL</name>
<dbReference type="EMBL" id="CP097899">
    <property type="protein sequence ID" value="URN93467.1"/>
    <property type="molecule type" value="Genomic_DNA"/>
</dbReference>
<protein>
    <submittedName>
        <fullName evidence="2">CAP-associated domain-containing protein</fullName>
    </submittedName>
</protein>
<dbReference type="SUPFAM" id="SSF55797">
    <property type="entry name" value="PR-1-like"/>
    <property type="match status" value="1"/>
</dbReference>
<dbReference type="Pfam" id="PF00188">
    <property type="entry name" value="CAP"/>
    <property type="match status" value="1"/>
</dbReference>
<dbReference type="Gene3D" id="3.40.33.10">
    <property type="entry name" value="CAP"/>
    <property type="match status" value="1"/>
</dbReference>
<dbReference type="InterPro" id="IPR029410">
    <property type="entry name" value="CAP_assoc"/>
</dbReference>
<proteinExistence type="predicted"/>
<dbReference type="Pfam" id="PF00395">
    <property type="entry name" value="SLH"/>
    <property type="match status" value="1"/>
</dbReference>
<accession>A0A9J6ZBL7</accession>
<dbReference type="Proteomes" id="UP001056756">
    <property type="component" value="Chromosome"/>
</dbReference>
<dbReference type="PROSITE" id="PS51272">
    <property type="entry name" value="SLH"/>
    <property type="match status" value="1"/>
</dbReference>